<evidence type="ECO:0000256" key="1">
    <source>
        <dbReference type="SAM" id="MobiDB-lite"/>
    </source>
</evidence>
<evidence type="ECO:0000313" key="3">
    <source>
        <dbReference type="Proteomes" id="UP000322225"/>
    </source>
</evidence>
<accession>A0AAJ8LNJ8</accession>
<protein>
    <submittedName>
        <fullName evidence="2">Uncharacterized protein</fullName>
    </submittedName>
</protein>
<dbReference type="RefSeq" id="XP_031858406.2">
    <property type="nucleotide sequence ID" value="XM_032007292.2"/>
</dbReference>
<gene>
    <name evidence="2" type="ORF">CI109_104845</name>
</gene>
<proteinExistence type="predicted"/>
<reference evidence="2" key="2">
    <citation type="submission" date="2024-01" db="EMBL/GenBank/DDBJ databases">
        <title>Comparative genomics of Cryptococcus and Kwoniella reveals pathogenesis evolution and contrasting modes of karyotype evolution via chromosome fusion or intercentromeric recombination.</title>
        <authorList>
            <person name="Coelho M.A."/>
            <person name="David-Palma M."/>
            <person name="Shea T."/>
            <person name="Bowers K."/>
            <person name="McGinley-Smith S."/>
            <person name="Mohammad A.W."/>
            <person name="Gnirke A."/>
            <person name="Yurkov A.M."/>
            <person name="Nowrousian M."/>
            <person name="Sun S."/>
            <person name="Cuomo C.A."/>
            <person name="Heitman J."/>
        </authorList>
    </citation>
    <scope>NUCLEOTIDE SEQUENCE</scope>
    <source>
        <strain evidence="2">CBS 12478</strain>
    </source>
</reference>
<dbReference type="KEGG" id="ksn:43591460"/>
<keyword evidence="3" id="KW-1185">Reference proteome</keyword>
<organism evidence="2 3">
    <name type="scientific">Kwoniella shandongensis</name>
    <dbReference type="NCBI Taxonomy" id="1734106"/>
    <lineage>
        <taxon>Eukaryota</taxon>
        <taxon>Fungi</taxon>
        <taxon>Dikarya</taxon>
        <taxon>Basidiomycota</taxon>
        <taxon>Agaricomycotina</taxon>
        <taxon>Tremellomycetes</taxon>
        <taxon>Tremellales</taxon>
        <taxon>Cryptococcaceae</taxon>
        <taxon>Kwoniella</taxon>
    </lineage>
</organism>
<feature type="region of interest" description="Disordered" evidence="1">
    <location>
        <begin position="1"/>
        <end position="22"/>
    </location>
</feature>
<dbReference type="EMBL" id="CP144058">
    <property type="protein sequence ID" value="WWD20369.1"/>
    <property type="molecule type" value="Genomic_DNA"/>
</dbReference>
<dbReference type="GeneID" id="43591460"/>
<dbReference type="AlphaFoldDB" id="A0AAJ8LNJ8"/>
<reference evidence="2" key="1">
    <citation type="submission" date="2017-08" db="EMBL/GenBank/DDBJ databases">
        <authorList>
            <person name="Cuomo C."/>
            <person name="Billmyre B."/>
            <person name="Heitman J."/>
        </authorList>
    </citation>
    <scope>NUCLEOTIDE SEQUENCE</scope>
    <source>
        <strain evidence="2">CBS 12478</strain>
    </source>
</reference>
<feature type="compositionally biased region" description="Basic residues" evidence="1">
    <location>
        <begin position="1"/>
        <end position="10"/>
    </location>
</feature>
<evidence type="ECO:0000313" key="2">
    <source>
        <dbReference type="EMBL" id="WWD20369.1"/>
    </source>
</evidence>
<sequence>MHNIHTNKHTSKVEREGSAPHGSLTIIRPTEFLGSQVFQPEEHLYDYYYIMAAHQPPAGAAGPAQPPHIVVPPILVGHPVTQQLFPLIQGGIILSPASDQDAIIVVQFTKTLRSWTATTPAEEVASYDLLHVVMSSRVAAQPGNNQPPLLGIANLQNQVAQIQARIGHLQADLTNKFEHIRARLLNMASSALSLPLIIVPMNGVPPPVS</sequence>
<dbReference type="Proteomes" id="UP000322225">
    <property type="component" value="Chromosome 8"/>
</dbReference>
<name>A0AAJ8LNJ8_9TREE</name>